<name>A0A1M2W4L4_TRAPU</name>
<comment type="caution">
    <text evidence="1">The sequence shown here is derived from an EMBL/GenBank/DDBJ whole genome shotgun (WGS) entry which is preliminary data.</text>
</comment>
<sequence>MYRVDLFDTATPKRGRKLKHITRKAEEILEPGEEYEPPEDRLPRKTATVHMLTDTVGSNRIKNAYAAYGNEASMDIMYVGMCLIVDIGPAGQRNNVDADRWTRKKHGVEASDSK</sequence>
<keyword evidence="2" id="KW-1185">Reference proteome</keyword>
<organism evidence="1 2">
    <name type="scientific">Trametes pubescens</name>
    <name type="common">White-rot fungus</name>
    <dbReference type="NCBI Taxonomy" id="154538"/>
    <lineage>
        <taxon>Eukaryota</taxon>
        <taxon>Fungi</taxon>
        <taxon>Dikarya</taxon>
        <taxon>Basidiomycota</taxon>
        <taxon>Agaricomycotina</taxon>
        <taxon>Agaricomycetes</taxon>
        <taxon>Polyporales</taxon>
        <taxon>Polyporaceae</taxon>
        <taxon>Trametes</taxon>
    </lineage>
</organism>
<protein>
    <submittedName>
        <fullName evidence="1">Uncharacterized protein</fullName>
    </submittedName>
</protein>
<dbReference type="OrthoDB" id="27483at2759"/>
<accession>A0A1M2W4L4</accession>
<reference evidence="1 2" key="1">
    <citation type="submission" date="2016-10" db="EMBL/GenBank/DDBJ databases">
        <title>Genome sequence of the basidiomycete white-rot fungus Trametes pubescens.</title>
        <authorList>
            <person name="Makela M.R."/>
            <person name="Granchi Z."/>
            <person name="Peng M."/>
            <person name="De Vries R.P."/>
            <person name="Grigoriev I."/>
            <person name="Riley R."/>
            <person name="Hilden K."/>
        </authorList>
    </citation>
    <scope>NUCLEOTIDE SEQUENCE [LARGE SCALE GENOMIC DNA]</scope>
    <source>
        <strain evidence="1 2">FBCC735</strain>
    </source>
</reference>
<gene>
    <name evidence="1" type="ORF">TRAPUB_8652</name>
</gene>
<dbReference type="Proteomes" id="UP000184267">
    <property type="component" value="Unassembled WGS sequence"/>
</dbReference>
<dbReference type="EMBL" id="MNAD01000235">
    <property type="protein sequence ID" value="OJT14798.1"/>
    <property type="molecule type" value="Genomic_DNA"/>
</dbReference>
<evidence type="ECO:0000313" key="1">
    <source>
        <dbReference type="EMBL" id="OJT14798.1"/>
    </source>
</evidence>
<dbReference type="AlphaFoldDB" id="A0A1M2W4L4"/>
<proteinExistence type="predicted"/>
<evidence type="ECO:0000313" key="2">
    <source>
        <dbReference type="Proteomes" id="UP000184267"/>
    </source>
</evidence>